<evidence type="ECO:0000256" key="2">
    <source>
        <dbReference type="ARBA" id="ARBA00022552"/>
    </source>
</evidence>
<dbReference type="PANTHER" id="PTHR47816">
    <property type="entry name" value="RIBOSOMAL RNA SMALL SUBUNIT METHYLTRANSFERASE C"/>
    <property type="match status" value="1"/>
</dbReference>
<dbReference type="InterPro" id="IPR029063">
    <property type="entry name" value="SAM-dependent_MTases_sf"/>
</dbReference>
<dbReference type="InterPro" id="IPR002052">
    <property type="entry name" value="DNA_methylase_N6_adenine_CS"/>
</dbReference>
<dbReference type="GO" id="GO:0008757">
    <property type="term" value="F:S-adenosylmethionine-dependent methyltransferase activity"/>
    <property type="evidence" value="ECO:0007669"/>
    <property type="project" value="InterPro"/>
</dbReference>
<keyword evidence="1" id="KW-0963">Cytoplasm</keyword>
<dbReference type="GO" id="GO:0006364">
    <property type="term" value="P:rRNA processing"/>
    <property type="evidence" value="ECO:0007669"/>
    <property type="project" value="UniProtKB-KW"/>
</dbReference>
<feature type="domain" description="Methyltransferase small" evidence="6">
    <location>
        <begin position="230"/>
        <end position="400"/>
    </location>
</feature>
<keyword evidence="4 8" id="KW-0808">Transferase</keyword>
<keyword evidence="2" id="KW-0698">rRNA processing</keyword>
<dbReference type="SUPFAM" id="SSF53335">
    <property type="entry name" value="S-adenosyl-L-methionine-dependent methyltransferases"/>
    <property type="match status" value="1"/>
</dbReference>
<dbReference type="GO" id="GO:0032259">
    <property type="term" value="P:methylation"/>
    <property type="evidence" value="ECO:0007669"/>
    <property type="project" value="UniProtKB-KW"/>
</dbReference>
<sequence>MSKLDAFDQSAPRNTTAGTTASTQLKGAAPNVNEFDFDRLRRRPDIEAENLFAVDASDRLILDEAAGAIAAYRSGGVVVLEDRYGALTLGAAALHNARGIRVYQDALSGEYALDSNASGVNLTEAYRSLPLGEELLRDAHVVLLQLPKSLDALDEIAGVIARYAAPDVIVFAGGRIKHMTVSMNEVLRRHFGALNVRPARQKSRVLIASSPLAALTTDWPHSERHDDFDLTVRGHGGVFAGTSIDIGTRALLEVLDRMKPDAERAIDLGCGTGVLAAALAAQRPLLQVLATDQSAVAVASARATVDANALANRVTVVRADGLSGQADDSADLILLNPPFHIGASVHAGLAEKLFIDAARVLAPGGELWTVWNTHLGYRPMLTRIVGSTRQVGRNTKFTVTVSTGR</sequence>
<accession>A0A4R9BSX0</accession>
<comment type="caution">
    <text evidence="8">The sequence shown here is derived from an EMBL/GenBank/DDBJ whole genome shotgun (WGS) entry which is preliminary data.</text>
</comment>
<evidence type="ECO:0000259" key="6">
    <source>
        <dbReference type="Pfam" id="PF05175"/>
    </source>
</evidence>
<feature type="region of interest" description="Disordered" evidence="5">
    <location>
        <begin position="1"/>
        <end position="25"/>
    </location>
</feature>
<name>A0A4R9BSX0_9MICO</name>
<dbReference type="GO" id="GO:0008170">
    <property type="term" value="F:N-methyltransferase activity"/>
    <property type="evidence" value="ECO:0007669"/>
    <property type="project" value="UniProtKB-ARBA"/>
</dbReference>
<protein>
    <submittedName>
        <fullName evidence="8">Methyltransferase domain-containing protein</fullName>
    </submittedName>
</protein>
<keyword evidence="3 8" id="KW-0489">Methyltransferase</keyword>
<evidence type="ECO:0000313" key="8">
    <source>
        <dbReference type="EMBL" id="TFD90028.1"/>
    </source>
</evidence>
<dbReference type="InterPro" id="IPR046977">
    <property type="entry name" value="RsmC/RlmG"/>
</dbReference>
<evidence type="ECO:0000256" key="5">
    <source>
        <dbReference type="SAM" id="MobiDB-lite"/>
    </source>
</evidence>
<dbReference type="GO" id="GO:0003676">
    <property type="term" value="F:nucleic acid binding"/>
    <property type="evidence" value="ECO:0007669"/>
    <property type="project" value="InterPro"/>
</dbReference>
<proteinExistence type="predicted"/>
<evidence type="ECO:0000313" key="9">
    <source>
        <dbReference type="Proteomes" id="UP000297626"/>
    </source>
</evidence>
<dbReference type="Gene3D" id="3.40.50.150">
    <property type="entry name" value="Vaccinia Virus protein VP39"/>
    <property type="match status" value="2"/>
</dbReference>
<dbReference type="AlphaFoldDB" id="A0A4R9BSX0"/>
<feature type="compositionally biased region" description="Polar residues" evidence="5">
    <location>
        <begin position="11"/>
        <end position="25"/>
    </location>
</feature>
<dbReference type="PANTHER" id="PTHR47816:SF5">
    <property type="entry name" value="RIBOSOMAL RNA LARGE SUBUNIT METHYLTRANSFERASE G"/>
    <property type="match status" value="1"/>
</dbReference>
<dbReference type="Pfam" id="PF05175">
    <property type="entry name" value="MTS"/>
    <property type="match status" value="1"/>
</dbReference>
<feature type="domain" description="RlmG N-terminal" evidence="7">
    <location>
        <begin position="39"/>
        <end position="208"/>
    </location>
</feature>
<evidence type="ECO:0000256" key="4">
    <source>
        <dbReference type="ARBA" id="ARBA00022679"/>
    </source>
</evidence>
<dbReference type="Pfam" id="PF26049">
    <property type="entry name" value="RLMG_N"/>
    <property type="match status" value="1"/>
</dbReference>
<organism evidence="8 9">
    <name type="scientific">Cryobacterium serini</name>
    <dbReference type="NCBI Taxonomy" id="1259201"/>
    <lineage>
        <taxon>Bacteria</taxon>
        <taxon>Bacillati</taxon>
        <taxon>Actinomycetota</taxon>
        <taxon>Actinomycetes</taxon>
        <taxon>Micrococcales</taxon>
        <taxon>Microbacteriaceae</taxon>
        <taxon>Cryobacterium</taxon>
    </lineage>
</organism>
<evidence type="ECO:0000259" key="7">
    <source>
        <dbReference type="Pfam" id="PF26049"/>
    </source>
</evidence>
<dbReference type="InterPro" id="IPR058679">
    <property type="entry name" value="RlmG_N"/>
</dbReference>
<evidence type="ECO:0000256" key="1">
    <source>
        <dbReference type="ARBA" id="ARBA00022490"/>
    </source>
</evidence>
<evidence type="ECO:0000256" key="3">
    <source>
        <dbReference type="ARBA" id="ARBA00022603"/>
    </source>
</evidence>
<dbReference type="PROSITE" id="PS00092">
    <property type="entry name" value="N6_MTASE"/>
    <property type="match status" value="1"/>
</dbReference>
<dbReference type="Proteomes" id="UP000297626">
    <property type="component" value="Unassembled WGS sequence"/>
</dbReference>
<gene>
    <name evidence="8" type="ORF">E3T51_04835</name>
</gene>
<reference evidence="8 9" key="1">
    <citation type="submission" date="2019-03" db="EMBL/GenBank/DDBJ databases">
        <title>Genomics of glacier-inhabiting Cryobacterium strains.</title>
        <authorList>
            <person name="Liu Q."/>
            <person name="Xin Y.-H."/>
        </authorList>
    </citation>
    <scope>NUCLEOTIDE SEQUENCE [LARGE SCALE GENOMIC DNA]</scope>
    <source>
        <strain evidence="8 9">Sr54</strain>
    </source>
</reference>
<dbReference type="CDD" id="cd02440">
    <property type="entry name" value="AdoMet_MTases"/>
    <property type="match status" value="1"/>
</dbReference>
<dbReference type="InterPro" id="IPR007848">
    <property type="entry name" value="Small_mtfrase_dom"/>
</dbReference>
<keyword evidence="9" id="KW-1185">Reference proteome</keyword>
<dbReference type="EMBL" id="SOHN01000008">
    <property type="protein sequence ID" value="TFD90028.1"/>
    <property type="molecule type" value="Genomic_DNA"/>
</dbReference>